<keyword evidence="3" id="KW-1185">Reference proteome</keyword>
<organism evidence="2 3">
    <name type="scientific">Plantactinospora endophytica</name>
    <dbReference type="NCBI Taxonomy" id="673535"/>
    <lineage>
        <taxon>Bacteria</taxon>
        <taxon>Bacillati</taxon>
        <taxon>Actinomycetota</taxon>
        <taxon>Actinomycetes</taxon>
        <taxon>Micromonosporales</taxon>
        <taxon>Micromonosporaceae</taxon>
        <taxon>Plantactinospora</taxon>
    </lineage>
</organism>
<dbReference type="Proteomes" id="UP000646749">
    <property type="component" value="Unassembled WGS sequence"/>
</dbReference>
<keyword evidence="1" id="KW-0472">Membrane</keyword>
<sequence>MFGDHGQRVLDDPQADLFPRTVRPRFLGLLWTMLVVLAAVATVLLTAITGRLP</sequence>
<evidence type="ECO:0000256" key="1">
    <source>
        <dbReference type="SAM" id="Phobius"/>
    </source>
</evidence>
<keyword evidence="1" id="KW-1133">Transmembrane helix</keyword>
<feature type="transmembrane region" description="Helical" evidence="1">
    <location>
        <begin position="26"/>
        <end position="48"/>
    </location>
</feature>
<accession>A0ABQ4E7I5</accession>
<name>A0ABQ4E7I5_9ACTN</name>
<protein>
    <recommendedName>
        <fullName evidence="4">DUF3040 domain-containing protein</fullName>
    </recommendedName>
</protein>
<gene>
    <name evidence="2" type="ORF">Pen02_56200</name>
</gene>
<evidence type="ECO:0000313" key="3">
    <source>
        <dbReference type="Proteomes" id="UP000646749"/>
    </source>
</evidence>
<reference evidence="2 3" key="1">
    <citation type="submission" date="2021-01" db="EMBL/GenBank/DDBJ databases">
        <title>Whole genome shotgun sequence of Plantactinospora endophytica NBRC 110450.</title>
        <authorList>
            <person name="Komaki H."/>
            <person name="Tamura T."/>
        </authorList>
    </citation>
    <scope>NUCLEOTIDE SEQUENCE [LARGE SCALE GENOMIC DNA]</scope>
    <source>
        <strain evidence="2 3">NBRC 110450</strain>
    </source>
</reference>
<keyword evidence="1" id="KW-0812">Transmembrane</keyword>
<comment type="caution">
    <text evidence="2">The sequence shown here is derived from an EMBL/GenBank/DDBJ whole genome shotgun (WGS) entry which is preliminary data.</text>
</comment>
<dbReference type="EMBL" id="BONW01000028">
    <property type="protein sequence ID" value="GIG90684.1"/>
    <property type="molecule type" value="Genomic_DNA"/>
</dbReference>
<evidence type="ECO:0000313" key="2">
    <source>
        <dbReference type="EMBL" id="GIG90684.1"/>
    </source>
</evidence>
<evidence type="ECO:0008006" key="4">
    <source>
        <dbReference type="Google" id="ProtNLM"/>
    </source>
</evidence>
<proteinExistence type="predicted"/>